<dbReference type="GO" id="GO:0005886">
    <property type="term" value="C:plasma membrane"/>
    <property type="evidence" value="ECO:0007669"/>
    <property type="project" value="UniProtKB-SubCell"/>
</dbReference>
<dbReference type="InterPro" id="IPR051800">
    <property type="entry name" value="PqiA-PqiB_transport"/>
</dbReference>
<feature type="domain" description="Mce/MlaD" evidence="8">
    <location>
        <begin position="168"/>
        <end position="230"/>
    </location>
</feature>
<evidence type="ECO:0000259" key="8">
    <source>
        <dbReference type="Pfam" id="PF02470"/>
    </source>
</evidence>
<evidence type="ECO:0000313" key="9">
    <source>
        <dbReference type="EMBL" id="CUH39554.1"/>
    </source>
</evidence>
<comment type="subcellular location">
    <subcellularLocation>
        <location evidence="1">Cell inner membrane</location>
    </subcellularLocation>
</comment>
<organism evidence="9 10">
    <name type="scientific">Jannaschia seosinensis</name>
    <dbReference type="NCBI Taxonomy" id="313367"/>
    <lineage>
        <taxon>Bacteria</taxon>
        <taxon>Pseudomonadati</taxon>
        <taxon>Pseudomonadota</taxon>
        <taxon>Alphaproteobacteria</taxon>
        <taxon>Rhodobacterales</taxon>
        <taxon>Roseobacteraceae</taxon>
        <taxon>Jannaschia</taxon>
    </lineage>
</organism>
<dbReference type="STRING" id="313367.JSE7799_02281"/>
<sequence>MSEDPDRSARPAAPDVERRGRRRGVVSAVWLVPFVAIIIAVAIAWQSWQDRGVLIEIVFPDASGVTAGQTTLRYREVSVGVVEDIGFTADLREVIAYVRVNAEIAPYLDESASFWIVQPEVTARGVEGLNTILSGTYIQGTWDNEVGDPQTTFIGADRAPIVPPGVEGTAIVLRAQDSSRLGPGAPILYRGIEVGEVADPRLTVDGTEVRVDAFVRAPYDRQLSTSTRFWDASGVSASLGASGVDLRIGSVASILEGGVNFDTLISGGAPVQAGYIYNIYDDLESARASVFAAPDGRSITMGALFPAAISGLTEGAPVRFQGVRVGTVTAVTGFIRPDEPTGEVQLLAVMSLLPAKMGLPNMGNNLEGIDFIDDLVAEGLRARLVSTSILGGDLAIDLIDVPEAAPGQALEIGIAANPIIPSIETDVEGLAASAENVLTRINDLPIEELLASATDLLDNVNRIAADDATRAIPSEVMALLSDGQGLVRDGRNILSSPQVAGVLTDIEAATGDLRAITADVAGRQLAATLDSALNAATAAAENIAAGTEGLDALAASTQRVLDGVEGVVASEDTQALPGEAVELIREGRALVADPAIETILADLAAVSTDIRAITRQLTEADAAARLTAALDAAAEAATSVAGATEELPALTDSAERVLAEAEVLAQRLSALAATANDLPLNDLVTSTTDLMRTADLFLSSDEAGDVPVVLSETLQELRLTIETIRTGGTLENLNTTLSSAAEAADSIRTAATDLPELVERLQTVAGNAGTLLDTYSAGSRVNTELYSALRAAVRAAEDVSSLARTIERNPNSLLLGR</sequence>
<accession>A0A0M7BCK3</accession>
<dbReference type="EMBL" id="CYPR01000157">
    <property type="protein sequence ID" value="CUH39554.1"/>
    <property type="molecule type" value="Genomic_DNA"/>
</dbReference>
<feature type="transmembrane region" description="Helical" evidence="7">
    <location>
        <begin position="28"/>
        <end position="48"/>
    </location>
</feature>
<feature type="domain" description="Mce/MlaD" evidence="8">
    <location>
        <begin position="304"/>
        <end position="399"/>
    </location>
</feature>
<keyword evidence="4 7" id="KW-0812">Transmembrane</keyword>
<protein>
    <submittedName>
        <fullName evidence="9">Paraquat-inducible protein B</fullName>
    </submittedName>
</protein>
<dbReference type="Pfam" id="PF02470">
    <property type="entry name" value="MlaD"/>
    <property type="match status" value="3"/>
</dbReference>
<keyword evidence="2" id="KW-1003">Cell membrane</keyword>
<feature type="domain" description="Mce/MlaD" evidence="8">
    <location>
        <begin position="52"/>
        <end position="139"/>
    </location>
</feature>
<evidence type="ECO:0000256" key="6">
    <source>
        <dbReference type="ARBA" id="ARBA00023136"/>
    </source>
</evidence>
<keyword evidence="10" id="KW-1185">Reference proteome</keyword>
<evidence type="ECO:0000256" key="7">
    <source>
        <dbReference type="SAM" id="Phobius"/>
    </source>
</evidence>
<proteinExistence type="predicted"/>
<gene>
    <name evidence="9" type="primary">pqiB</name>
    <name evidence="9" type="ORF">JSE7799_02281</name>
</gene>
<keyword evidence="6 7" id="KW-0472">Membrane</keyword>
<dbReference type="PANTHER" id="PTHR30462:SF0">
    <property type="entry name" value="INTERMEMBRANE TRANSPORT PROTEIN YEBT"/>
    <property type="match status" value="1"/>
</dbReference>
<evidence type="ECO:0000256" key="5">
    <source>
        <dbReference type="ARBA" id="ARBA00022989"/>
    </source>
</evidence>
<dbReference type="Proteomes" id="UP000049455">
    <property type="component" value="Unassembled WGS sequence"/>
</dbReference>
<keyword evidence="5 7" id="KW-1133">Transmembrane helix</keyword>
<evidence type="ECO:0000256" key="2">
    <source>
        <dbReference type="ARBA" id="ARBA00022475"/>
    </source>
</evidence>
<evidence type="ECO:0000256" key="1">
    <source>
        <dbReference type="ARBA" id="ARBA00004533"/>
    </source>
</evidence>
<evidence type="ECO:0000256" key="3">
    <source>
        <dbReference type="ARBA" id="ARBA00022519"/>
    </source>
</evidence>
<name>A0A0M7BCK3_9RHOB</name>
<keyword evidence="3" id="KW-0997">Cell inner membrane</keyword>
<dbReference type="RefSeq" id="WP_055663722.1">
    <property type="nucleotide sequence ID" value="NZ_CYPR01000157.1"/>
</dbReference>
<dbReference type="AlphaFoldDB" id="A0A0M7BCK3"/>
<dbReference type="InterPro" id="IPR003399">
    <property type="entry name" value="Mce/MlaD"/>
</dbReference>
<reference evidence="9 10" key="1">
    <citation type="submission" date="2015-09" db="EMBL/GenBank/DDBJ databases">
        <authorList>
            <person name="Jackson K.R."/>
            <person name="Lunt B.L."/>
            <person name="Fisher J.N.B."/>
            <person name="Gardner A.V."/>
            <person name="Bailey M.E."/>
            <person name="Deus L.M."/>
            <person name="Earl A.S."/>
            <person name="Gibby P.D."/>
            <person name="Hartmann K.A."/>
            <person name="Liu J.E."/>
            <person name="Manci A.M."/>
            <person name="Nielsen D.A."/>
            <person name="Solomon M.B."/>
            <person name="Breakwell D.P."/>
            <person name="Burnett S.H."/>
            <person name="Grose J.H."/>
        </authorList>
    </citation>
    <scope>NUCLEOTIDE SEQUENCE [LARGE SCALE GENOMIC DNA]</scope>
    <source>
        <strain evidence="9 10">CECT 7799</strain>
    </source>
</reference>
<evidence type="ECO:0000256" key="4">
    <source>
        <dbReference type="ARBA" id="ARBA00022692"/>
    </source>
</evidence>
<dbReference type="OrthoDB" id="9806984at2"/>
<dbReference type="PANTHER" id="PTHR30462">
    <property type="entry name" value="INTERMEMBRANE TRANSPORT PROTEIN PQIB-RELATED"/>
    <property type="match status" value="1"/>
</dbReference>
<evidence type="ECO:0000313" key="10">
    <source>
        <dbReference type="Proteomes" id="UP000049455"/>
    </source>
</evidence>